<evidence type="ECO:0000313" key="2">
    <source>
        <dbReference type="Proteomes" id="UP001155128"/>
    </source>
</evidence>
<comment type="caution">
    <text evidence="1">The sequence shown here is derived from an EMBL/GenBank/DDBJ whole genome shotgun (WGS) entry which is preliminary data.</text>
</comment>
<accession>A0A9X2EGW7</accession>
<gene>
    <name evidence="1" type="ORF">NDO55_01235</name>
</gene>
<proteinExistence type="predicted"/>
<sequence length="743" mass="85097">MSRKKRSASSDKPDFAVNEFSIPDEFYEEFRKAIQTRSREHVDRLPELVNEIRETLAKTSPLQLISSTALYNLSASVSSDSVSPLQIAGLEQFHVELLQFLALGLPNWQHGVATPEHVGQIFEGLHELGGAFLSSRIIAPKNEKISNEEASLLEKVRLHTQAVRNWAHFHEVISYSLELYAPLDAALAEHHGFSATDLVNVCHQALVTIEDQTTSRFTQTRRILRQKKPQQIFRRYFKEFPHLEGDPDDMMTVLGRAPTVQEARSMVLAHLDLSNGDLYEITPKDLALVTEIAEDTVARVLDYLSLSPGATSDHKLEHSFLGNPVVKKPVMKFDGRYFGPILQSVFSEIHRVMDDLCEEAKISERLESIRSKFLEDKTAKVIHAAFPDARIRANHKWSIAETEYETDLLVEIDFFTIIFECKSNRFTDPARRGAPERLKRHVKDLVLTPSIQSSRLQKLIEDAGAGNLEARKVCDESEISYSNLRRVIRISVSLEDLSVITSSEKELKAAKWIPLDHEIAPVILLSDLHYITDILPDYRVLHYLSKRMDVQSSAEVFGDELDFLGTYLETGLEFPDDEKHRIVITNMSAKVDQYYQLKEQGLKSRKPAIKTNSFIRSLLEGISQRRNRGWTVFAMTILEKIPILEQRNFVVQLKKLKRSVLRYPKSKDRPNILYVERPSRYPVGLAFYLFRDKNAASRHDDMEWIAGDIFDNGTDEHCVVFAKSVNRWEEPYRTAAILERPRD</sequence>
<name>A0A9X2EGW7_9SPHN</name>
<evidence type="ECO:0008006" key="3">
    <source>
        <dbReference type="Google" id="ProtNLM"/>
    </source>
</evidence>
<reference evidence="1" key="1">
    <citation type="submission" date="2022-06" db="EMBL/GenBank/DDBJ databases">
        <title>Sphingomicrobium sedimins sp. nov., a marine bacterium isolated from tidal flat.</title>
        <authorList>
            <person name="Kim C.-H."/>
            <person name="Yoo Y."/>
            <person name="Kim J.-J."/>
        </authorList>
    </citation>
    <scope>NUCLEOTIDE SEQUENCE</scope>
    <source>
        <strain evidence="1">GRR-S6-50</strain>
    </source>
</reference>
<organism evidence="1 2">
    <name type="scientific">Sphingomicrobium sediminis</name>
    <dbReference type="NCBI Taxonomy" id="2950949"/>
    <lineage>
        <taxon>Bacteria</taxon>
        <taxon>Pseudomonadati</taxon>
        <taxon>Pseudomonadota</taxon>
        <taxon>Alphaproteobacteria</taxon>
        <taxon>Sphingomonadales</taxon>
        <taxon>Sphingomonadaceae</taxon>
        <taxon>Sphingomicrobium</taxon>
    </lineage>
</organism>
<evidence type="ECO:0000313" key="1">
    <source>
        <dbReference type="EMBL" id="MCM8556441.1"/>
    </source>
</evidence>
<dbReference type="RefSeq" id="WP_252111646.1">
    <property type="nucleotide sequence ID" value="NZ_JAMSHT010000001.1"/>
</dbReference>
<protein>
    <recommendedName>
        <fullName evidence="3">NERD domain-containing protein</fullName>
    </recommendedName>
</protein>
<dbReference type="EMBL" id="JAMSHT010000001">
    <property type="protein sequence ID" value="MCM8556441.1"/>
    <property type="molecule type" value="Genomic_DNA"/>
</dbReference>
<keyword evidence="2" id="KW-1185">Reference proteome</keyword>
<dbReference type="AlphaFoldDB" id="A0A9X2EGW7"/>
<dbReference type="Proteomes" id="UP001155128">
    <property type="component" value="Unassembled WGS sequence"/>
</dbReference>